<sequence length="257" mass="27362">MSRVWRPLLDTLGLQPQVQVPPPAQPPSPSPPGTGEVSSQLFQRPTLSRFLADFTLGFADGLTVPFALTAGLSSLGHTDTVIYAGMAEICAGSISMGIGGYLSARGEVAAAAAADKAGAEAVVEGLRETQRRGDRQRDEEGENRDERLPSPLMAGFSVALGYLLGGVLPLFPYFFVRHVKDGLSWSFGVCAVALFLFGFCKDFALSGKPRRMRGSDIRRSAWEGAQMVFLGSVAALAAVLCVRAFEGIQVDHSEQSP</sequence>
<evidence type="ECO:0000256" key="6">
    <source>
        <dbReference type="SAM" id="MobiDB-lite"/>
    </source>
</evidence>
<dbReference type="InterPro" id="IPR008217">
    <property type="entry name" value="Ccc1_fam"/>
</dbReference>
<name>A0AAJ0H580_9PEZI</name>
<keyword evidence="3 7" id="KW-0812">Transmembrane</keyword>
<accession>A0AAJ0H580</accession>
<evidence type="ECO:0000256" key="5">
    <source>
        <dbReference type="ARBA" id="ARBA00023136"/>
    </source>
</evidence>
<evidence type="ECO:0000313" key="9">
    <source>
        <dbReference type="Proteomes" id="UP001273166"/>
    </source>
</evidence>
<evidence type="ECO:0000256" key="1">
    <source>
        <dbReference type="ARBA" id="ARBA00004127"/>
    </source>
</evidence>
<dbReference type="AlphaFoldDB" id="A0AAJ0H580"/>
<dbReference type="RefSeq" id="XP_062727495.1">
    <property type="nucleotide sequence ID" value="XM_062870662.1"/>
</dbReference>
<evidence type="ECO:0000256" key="2">
    <source>
        <dbReference type="ARBA" id="ARBA00007049"/>
    </source>
</evidence>
<comment type="similarity">
    <text evidence="2">Belongs to the CCC1 family.</text>
</comment>
<comment type="caution">
    <text evidence="8">The sequence shown here is derived from an EMBL/GenBank/DDBJ whole genome shotgun (WGS) entry which is preliminary data.</text>
</comment>
<keyword evidence="4 7" id="KW-1133">Transmembrane helix</keyword>
<feature type="region of interest" description="Disordered" evidence="6">
    <location>
        <begin position="15"/>
        <end position="40"/>
    </location>
</feature>
<reference evidence="8" key="1">
    <citation type="journal article" date="2023" name="Mol. Phylogenet. Evol.">
        <title>Genome-scale phylogeny and comparative genomics of the fungal order Sordariales.</title>
        <authorList>
            <person name="Hensen N."/>
            <person name="Bonometti L."/>
            <person name="Westerberg I."/>
            <person name="Brannstrom I.O."/>
            <person name="Guillou S."/>
            <person name="Cros-Aarteil S."/>
            <person name="Calhoun S."/>
            <person name="Haridas S."/>
            <person name="Kuo A."/>
            <person name="Mondo S."/>
            <person name="Pangilinan J."/>
            <person name="Riley R."/>
            <person name="LaButti K."/>
            <person name="Andreopoulos B."/>
            <person name="Lipzen A."/>
            <person name="Chen C."/>
            <person name="Yan M."/>
            <person name="Daum C."/>
            <person name="Ng V."/>
            <person name="Clum A."/>
            <person name="Steindorff A."/>
            <person name="Ohm R.A."/>
            <person name="Martin F."/>
            <person name="Silar P."/>
            <person name="Natvig D.O."/>
            <person name="Lalanne C."/>
            <person name="Gautier V."/>
            <person name="Ament-Velasquez S.L."/>
            <person name="Kruys A."/>
            <person name="Hutchinson M.I."/>
            <person name="Powell A.J."/>
            <person name="Barry K."/>
            <person name="Miller A.N."/>
            <person name="Grigoriev I.V."/>
            <person name="Debuchy R."/>
            <person name="Gladieux P."/>
            <person name="Hiltunen Thoren M."/>
            <person name="Johannesson H."/>
        </authorList>
    </citation>
    <scope>NUCLEOTIDE SEQUENCE</scope>
    <source>
        <strain evidence="8">CBS 333.67</strain>
    </source>
</reference>
<evidence type="ECO:0000256" key="3">
    <source>
        <dbReference type="ARBA" id="ARBA00022692"/>
    </source>
</evidence>
<dbReference type="Pfam" id="PF01988">
    <property type="entry name" value="VIT1"/>
    <property type="match status" value="1"/>
</dbReference>
<proteinExistence type="inferred from homology"/>
<dbReference type="GeneID" id="87889491"/>
<protein>
    <submittedName>
        <fullName evidence="8">VIT family-domain-containing protein</fullName>
    </submittedName>
</protein>
<reference evidence="8" key="2">
    <citation type="submission" date="2023-06" db="EMBL/GenBank/DDBJ databases">
        <authorList>
            <consortium name="Lawrence Berkeley National Laboratory"/>
            <person name="Mondo S.J."/>
            <person name="Hensen N."/>
            <person name="Bonometti L."/>
            <person name="Westerberg I."/>
            <person name="Brannstrom I.O."/>
            <person name="Guillou S."/>
            <person name="Cros-Aarteil S."/>
            <person name="Calhoun S."/>
            <person name="Haridas S."/>
            <person name="Kuo A."/>
            <person name="Pangilinan J."/>
            <person name="Riley R."/>
            <person name="Labutti K."/>
            <person name="Andreopoulos B."/>
            <person name="Lipzen A."/>
            <person name="Chen C."/>
            <person name="Yanf M."/>
            <person name="Daum C."/>
            <person name="Ng V."/>
            <person name="Clum A."/>
            <person name="Steindorff A."/>
            <person name="Ohm R."/>
            <person name="Martin F."/>
            <person name="Silar P."/>
            <person name="Natvig D."/>
            <person name="Lalanne C."/>
            <person name="Gautier V."/>
            <person name="Ament-Velasquez S.L."/>
            <person name="Kruys A."/>
            <person name="Hutchinson M.I."/>
            <person name="Powell A.J."/>
            <person name="Barry K."/>
            <person name="Miller A.N."/>
            <person name="Grigoriev I.V."/>
            <person name="Debuchy R."/>
            <person name="Gladieux P."/>
            <person name="Thoren M.H."/>
            <person name="Johannesson H."/>
        </authorList>
    </citation>
    <scope>NUCLEOTIDE SEQUENCE</scope>
    <source>
        <strain evidence="8">CBS 333.67</strain>
    </source>
</reference>
<evidence type="ECO:0000313" key="8">
    <source>
        <dbReference type="EMBL" id="KAK3311715.1"/>
    </source>
</evidence>
<comment type="subcellular location">
    <subcellularLocation>
        <location evidence="1">Endomembrane system</location>
        <topology evidence="1">Multi-pass membrane protein</topology>
    </subcellularLocation>
</comment>
<feature type="transmembrane region" description="Helical" evidence="7">
    <location>
        <begin position="182"/>
        <end position="200"/>
    </location>
</feature>
<dbReference type="EMBL" id="JAUDZG010000001">
    <property type="protein sequence ID" value="KAK3311715.1"/>
    <property type="molecule type" value="Genomic_DNA"/>
</dbReference>
<dbReference type="GO" id="GO:0005384">
    <property type="term" value="F:manganese ion transmembrane transporter activity"/>
    <property type="evidence" value="ECO:0007669"/>
    <property type="project" value="InterPro"/>
</dbReference>
<evidence type="ECO:0000256" key="7">
    <source>
        <dbReference type="SAM" id="Phobius"/>
    </source>
</evidence>
<feature type="compositionally biased region" description="Pro residues" evidence="6">
    <location>
        <begin position="19"/>
        <end position="32"/>
    </location>
</feature>
<dbReference type="GO" id="GO:0012505">
    <property type="term" value="C:endomembrane system"/>
    <property type="evidence" value="ECO:0007669"/>
    <property type="project" value="UniProtKB-SubCell"/>
</dbReference>
<dbReference type="Proteomes" id="UP001273166">
    <property type="component" value="Unassembled WGS sequence"/>
</dbReference>
<dbReference type="GO" id="GO:0030026">
    <property type="term" value="P:intracellular manganese ion homeostasis"/>
    <property type="evidence" value="ECO:0007669"/>
    <property type="project" value="InterPro"/>
</dbReference>
<feature type="transmembrane region" description="Helical" evidence="7">
    <location>
        <begin position="221"/>
        <end position="245"/>
    </location>
</feature>
<keyword evidence="5 7" id="KW-0472">Membrane</keyword>
<gene>
    <name evidence="8" type="ORF">B0T15DRAFT_565207</name>
</gene>
<dbReference type="PANTHER" id="PTHR31851">
    <property type="entry name" value="FE(2+)/MN(2+) TRANSPORTER PCL1"/>
    <property type="match status" value="1"/>
</dbReference>
<keyword evidence="9" id="KW-1185">Reference proteome</keyword>
<organism evidence="8 9">
    <name type="scientific">Chaetomium strumarium</name>
    <dbReference type="NCBI Taxonomy" id="1170767"/>
    <lineage>
        <taxon>Eukaryota</taxon>
        <taxon>Fungi</taxon>
        <taxon>Dikarya</taxon>
        <taxon>Ascomycota</taxon>
        <taxon>Pezizomycotina</taxon>
        <taxon>Sordariomycetes</taxon>
        <taxon>Sordariomycetidae</taxon>
        <taxon>Sordariales</taxon>
        <taxon>Chaetomiaceae</taxon>
        <taxon>Chaetomium</taxon>
    </lineage>
</organism>
<evidence type="ECO:0000256" key="4">
    <source>
        <dbReference type="ARBA" id="ARBA00022989"/>
    </source>
</evidence>
<feature type="region of interest" description="Disordered" evidence="6">
    <location>
        <begin position="126"/>
        <end position="148"/>
    </location>
</feature>
<feature type="transmembrane region" description="Helical" evidence="7">
    <location>
        <begin position="152"/>
        <end position="176"/>
    </location>
</feature>